<dbReference type="GO" id="GO:0005829">
    <property type="term" value="C:cytosol"/>
    <property type="evidence" value="ECO:0007669"/>
    <property type="project" value="TreeGrafter"/>
</dbReference>
<dbReference type="Proteomes" id="UP000631114">
    <property type="component" value="Unassembled WGS sequence"/>
</dbReference>
<comment type="similarity">
    <text evidence="1">Belongs to the ATG10 family.</text>
</comment>
<dbReference type="GO" id="GO:0000045">
    <property type="term" value="P:autophagosome assembly"/>
    <property type="evidence" value="ECO:0007669"/>
    <property type="project" value="TreeGrafter"/>
</dbReference>
<evidence type="ECO:0000256" key="2">
    <source>
        <dbReference type="ARBA" id="ARBA00021099"/>
    </source>
</evidence>
<evidence type="ECO:0000256" key="1">
    <source>
        <dbReference type="ARBA" id="ARBA00005696"/>
    </source>
</evidence>
<gene>
    <name evidence="7" type="ORF">IFM89_029834</name>
</gene>
<reference evidence="7 8" key="1">
    <citation type="submission" date="2020-10" db="EMBL/GenBank/DDBJ databases">
        <title>The Coptis chinensis genome and diversification of protoberbering-type alkaloids.</title>
        <authorList>
            <person name="Wang B."/>
            <person name="Shu S."/>
            <person name="Song C."/>
            <person name="Liu Y."/>
        </authorList>
    </citation>
    <scope>NUCLEOTIDE SEQUENCE [LARGE SCALE GENOMIC DNA]</scope>
    <source>
        <strain evidence="7">HL-2020</strain>
        <tissue evidence="7">Leaf</tissue>
    </source>
</reference>
<keyword evidence="8" id="KW-1185">Reference proteome</keyword>
<evidence type="ECO:0000256" key="3">
    <source>
        <dbReference type="ARBA" id="ARBA00022679"/>
    </source>
</evidence>
<keyword evidence="5" id="KW-0072">Autophagy</keyword>
<dbReference type="AlphaFoldDB" id="A0A835HN68"/>
<proteinExistence type="inferred from homology"/>
<dbReference type="Pfam" id="PF03987">
    <property type="entry name" value="Autophagy_act_C"/>
    <property type="match status" value="1"/>
</dbReference>
<dbReference type="GO" id="GO:0061651">
    <property type="term" value="F:Atg12 conjugating enzyme activity"/>
    <property type="evidence" value="ECO:0007669"/>
    <property type="project" value="TreeGrafter"/>
</dbReference>
<organism evidence="7 8">
    <name type="scientific">Coptis chinensis</name>
    <dbReference type="NCBI Taxonomy" id="261450"/>
    <lineage>
        <taxon>Eukaryota</taxon>
        <taxon>Viridiplantae</taxon>
        <taxon>Streptophyta</taxon>
        <taxon>Embryophyta</taxon>
        <taxon>Tracheophyta</taxon>
        <taxon>Spermatophyta</taxon>
        <taxon>Magnoliopsida</taxon>
        <taxon>Ranunculales</taxon>
        <taxon>Ranunculaceae</taxon>
        <taxon>Coptidoideae</taxon>
        <taxon>Coptis</taxon>
    </lineage>
</organism>
<dbReference type="InterPro" id="IPR007135">
    <property type="entry name" value="Atg3/Atg10"/>
</dbReference>
<keyword evidence="4" id="KW-0833">Ubl conjugation pathway</keyword>
<protein>
    <recommendedName>
        <fullName evidence="2">Ubiquitin-like-conjugating enzyme ATG10</fullName>
    </recommendedName>
    <alternativeName>
        <fullName evidence="6">Autophagy-related protein 10</fullName>
    </alternativeName>
</protein>
<name>A0A835HN68_9MAGN</name>
<dbReference type="PANTHER" id="PTHR14957:SF1">
    <property type="entry name" value="UBIQUITIN-LIKE-CONJUGATING ENZYME ATG10"/>
    <property type="match status" value="1"/>
</dbReference>
<dbReference type="Gene3D" id="3.30.1460.50">
    <property type="match status" value="1"/>
</dbReference>
<evidence type="ECO:0000256" key="5">
    <source>
        <dbReference type="ARBA" id="ARBA00023006"/>
    </source>
</evidence>
<dbReference type="GO" id="GO:0000422">
    <property type="term" value="P:autophagy of mitochondrion"/>
    <property type="evidence" value="ECO:0007669"/>
    <property type="project" value="TreeGrafter"/>
</dbReference>
<dbReference type="EMBL" id="JADFTS010000006">
    <property type="protein sequence ID" value="KAF9602535.1"/>
    <property type="molecule type" value="Genomic_DNA"/>
</dbReference>
<accession>A0A835HN68</accession>
<evidence type="ECO:0000256" key="4">
    <source>
        <dbReference type="ARBA" id="ARBA00022786"/>
    </source>
</evidence>
<keyword evidence="3" id="KW-0808">Transferase</keyword>
<evidence type="ECO:0000313" key="8">
    <source>
        <dbReference type="Proteomes" id="UP000631114"/>
    </source>
</evidence>
<dbReference type="GO" id="GO:0032446">
    <property type="term" value="P:protein modification by small protein conjugation"/>
    <property type="evidence" value="ECO:0007669"/>
    <property type="project" value="TreeGrafter"/>
</dbReference>
<sequence>MESNLSCVSSMGMGSLSKAIRGYFTSVFSVYKVQRNDRELHLYDLHIVHSSSYRVPVLYFRGYNCEFIFPKDSYGLFLLVDGQPLALDDIKKDLPYHSSKILKDSRWTFMTQEEHPYLNRPWYALHPCGTSDWMKLLFDNEASVTENEEIVQQYLLSWLSVVGQVVGLRTPLEVFSKNTQCHVLF</sequence>
<evidence type="ECO:0000313" key="7">
    <source>
        <dbReference type="EMBL" id="KAF9602535.1"/>
    </source>
</evidence>
<dbReference type="PANTHER" id="PTHR14957">
    <property type="entry name" value="UBIQUITIN-LIKE-CONJUGATING ENZYME ATG10"/>
    <property type="match status" value="1"/>
</dbReference>
<evidence type="ECO:0000256" key="6">
    <source>
        <dbReference type="ARBA" id="ARBA00029833"/>
    </source>
</evidence>
<dbReference type="OrthoDB" id="4089664at2759"/>
<comment type="caution">
    <text evidence="7">The sequence shown here is derived from an EMBL/GenBank/DDBJ whole genome shotgun (WGS) entry which is preliminary data.</text>
</comment>